<accession>A0A937RL60</accession>
<dbReference type="SUPFAM" id="SSF63380">
    <property type="entry name" value="Riboflavin synthase domain-like"/>
    <property type="match status" value="1"/>
</dbReference>
<dbReference type="CDD" id="cd06193">
    <property type="entry name" value="siderophore_interacting"/>
    <property type="match status" value="1"/>
</dbReference>
<evidence type="ECO:0000259" key="2">
    <source>
        <dbReference type="PROSITE" id="PS51384"/>
    </source>
</evidence>
<feature type="compositionally biased region" description="Basic and acidic residues" evidence="1">
    <location>
        <begin position="292"/>
        <end position="301"/>
    </location>
</feature>
<dbReference type="InterPro" id="IPR017927">
    <property type="entry name" value="FAD-bd_FR_type"/>
</dbReference>
<organism evidence="3 4">
    <name type="scientific">Frankia nepalensis</name>
    <dbReference type="NCBI Taxonomy" id="1836974"/>
    <lineage>
        <taxon>Bacteria</taxon>
        <taxon>Bacillati</taxon>
        <taxon>Actinomycetota</taxon>
        <taxon>Actinomycetes</taxon>
        <taxon>Frankiales</taxon>
        <taxon>Frankiaceae</taxon>
        <taxon>Frankia</taxon>
    </lineage>
</organism>
<dbReference type="GO" id="GO:0016491">
    <property type="term" value="F:oxidoreductase activity"/>
    <property type="evidence" value="ECO:0007669"/>
    <property type="project" value="InterPro"/>
</dbReference>
<dbReference type="InterPro" id="IPR039261">
    <property type="entry name" value="FNR_nucleotide-bd"/>
</dbReference>
<proteinExistence type="predicted"/>
<dbReference type="InterPro" id="IPR039374">
    <property type="entry name" value="SIP_fam"/>
</dbReference>
<feature type="domain" description="FAD-binding FR-type" evidence="2">
    <location>
        <begin position="15"/>
        <end position="143"/>
    </location>
</feature>
<evidence type="ECO:0000313" key="3">
    <source>
        <dbReference type="EMBL" id="MBL7628433.1"/>
    </source>
</evidence>
<protein>
    <submittedName>
        <fullName evidence="3">Siderophore-interacting protein</fullName>
    </submittedName>
</protein>
<reference evidence="3" key="1">
    <citation type="submission" date="2020-12" db="EMBL/GenBank/DDBJ databases">
        <title>Genomic characterization of non-nitrogen-fixing Frankia strains.</title>
        <authorList>
            <person name="Carlos-Shanley C."/>
            <person name="Guerra T."/>
            <person name="Hahn D."/>
        </authorList>
    </citation>
    <scope>NUCLEOTIDE SEQUENCE</scope>
    <source>
        <strain evidence="3">CN6</strain>
    </source>
</reference>
<dbReference type="PANTHER" id="PTHR30157">
    <property type="entry name" value="FERRIC REDUCTASE, NADPH-DEPENDENT"/>
    <property type="match status" value="1"/>
</dbReference>
<dbReference type="Gene3D" id="2.40.30.10">
    <property type="entry name" value="Translation factors"/>
    <property type="match status" value="1"/>
</dbReference>
<dbReference type="Proteomes" id="UP000604475">
    <property type="component" value="Unassembled WGS sequence"/>
</dbReference>
<dbReference type="Gene3D" id="3.40.50.80">
    <property type="entry name" value="Nucleotide-binding domain of ferredoxin-NADP reductase (FNR) module"/>
    <property type="match status" value="1"/>
</dbReference>
<dbReference type="RefSeq" id="WP_202999144.1">
    <property type="nucleotide sequence ID" value="NZ_JADWYU010000143.1"/>
</dbReference>
<dbReference type="InterPro" id="IPR007037">
    <property type="entry name" value="SIP_rossman_dom"/>
</dbReference>
<dbReference type="PANTHER" id="PTHR30157:SF0">
    <property type="entry name" value="NADPH-DEPENDENT FERRIC-CHELATE REDUCTASE"/>
    <property type="match status" value="1"/>
</dbReference>
<dbReference type="InterPro" id="IPR013113">
    <property type="entry name" value="SIP_FAD-bd"/>
</dbReference>
<sequence length="301" mass="32029">MAGIRQEIRRITRTGSARLACVVSVESVTVVSPGFARVTVRGDGLDAYRDVMPADAFKAMLPPDARSTVDGVEWDANGLPRWPSTGRAPLPRAFTVRRFDPAARRIEFDAMLHAGGLVRSWLDRARPGATIGLIGMRRDFYAGDGVTRHVIAADSSALPAVAAIVESLDPGVRATVYLAVDHDADLALVPARDGVEVVRVAGGSPAGAGSPLEKALRERERPGGRVQAWLAAEAGVVRALRRWALADLAVSIDDLHATAYWKAGLDSDARDGADLVRYGSELAAGGDPTDPGLRERVELEV</sequence>
<feature type="region of interest" description="Disordered" evidence="1">
    <location>
        <begin position="281"/>
        <end position="301"/>
    </location>
</feature>
<dbReference type="EMBL" id="JAEACQ010000187">
    <property type="protein sequence ID" value="MBL7628433.1"/>
    <property type="molecule type" value="Genomic_DNA"/>
</dbReference>
<keyword evidence="4" id="KW-1185">Reference proteome</keyword>
<gene>
    <name evidence="3" type="ORF">I7412_14980</name>
</gene>
<comment type="caution">
    <text evidence="3">The sequence shown here is derived from an EMBL/GenBank/DDBJ whole genome shotgun (WGS) entry which is preliminary data.</text>
</comment>
<dbReference type="PROSITE" id="PS51384">
    <property type="entry name" value="FAD_FR"/>
    <property type="match status" value="1"/>
</dbReference>
<evidence type="ECO:0000313" key="4">
    <source>
        <dbReference type="Proteomes" id="UP000604475"/>
    </source>
</evidence>
<dbReference type="InterPro" id="IPR017938">
    <property type="entry name" value="Riboflavin_synthase-like_b-brl"/>
</dbReference>
<name>A0A937RL60_9ACTN</name>
<dbReference type="Pfam" id="PF08021">
    <property type="entry name" value="FAD_binding_9"/>
    <property type="match status" value="1"/>
</dbReference>
<dbReference type="Pfam" id="PF04954">
    <property type="entry name" value="SIP"/>
    <property type="match status" value="1"/>
</dbReference>
<dbReference type="AlphaFoldDB" id="A0A937RL60"/>
<evidence type="ECO:0000256" key="1">
    <source>
        <dbReference type="SAM" id="MobiDB-lite"/>
    </source>
</evidence>